<dbReference type="SUPFAM" id="SSF46689">
    <property type="entry name" value="Homeodomain-like"/>
    <property type="match status" value="2"/>
</dbReference>
<sequence length="298" mass="34625">MEKGFKEQTSFLNQAFPINIFTLPAPDYIYVHWHEHLELVYIISGSLTMQIDTTFTEVFEGDVVFVNSKQVHSTKNESPGTKLIAIVFNERLLRNAHLDYTEHRYILPILNQEIHLPTFLERENRLTKQIVDSIIRLVCEFDSKMLGYELSIKSDLFKIFTAIIRYAHESVLNSSVIKRTLDSTHPLDGILQYLQSNLDKHISLTELARQYNVSASHFCRLFKGLTGNTLLKYLNQLRIQQAEKLLRESEMPISEIAERLGFSSLSHFERVFRKMHFSNPSAFRAKAKTSGIYIYDMN</sequence>
<keyword evidence="2" id="KW-0238">DNA-binding</keyword>
<dbReference type="InterPro" id="IPR014710">
    <property type="entry name" value="RmlC-like_jellyroll"/>
</dbReference>
<comment type="caution">
    <text evidence="5">The sequence shown here is derived from an EMBL/GenBank/DDBJ whole genome shotgun (WGS) entry which is preliminary data.</text>
</comment>
<gene>
    <name evidence="5" type="ORF">ACFSB2_16245</name>
</gene>
<dbReference type="Pfam" id="PF07883">
    <property type="entry name" value="Cupin_2"/>
    <property type="match status" value="1"/>
</dbReference>
<evidence type="ECO:0000313" key="6">
    <source>
        <dbReference type="Proteomes" id="UP001597079"/>
    </source>
</evidence>
<dbReference type="EMBL" id="JBHUCX010000044">
    <property type="protein sequence ID" value="MFD1676256.1"/>
    <property type="molecule type" value="Genomic_DNA"/>
</dbReference>
<proteinExistence type="predicted"/>
<name>A0ABW4JIL2_9BACL</name>
<keyword evidence="6" id="KW-1185">Reference proteome</keyword>
<dbReference type="Gene3D" id="2.60.120.10">
    <property type="entry name" value="Jelly Rolls"/>
    <property type="match status" value="1"/>
</dbReference>
<dbReference type="RefSeq" id="WP_377944140.1">
    <property type="nucleotide sequence ID" value="NZ_JBHUCX010000044.1"/>
</dbReference>
<keyword evidence="3" id="KW-0804">Transcription</keyword>
<dbReference type="PROSITE" id="PS01124">
    <property type="entry name" value="HTH_ARAC_FAMILY_2"/>
    <property type="match status" value="1"/>
</dbReference>
<feature type="domain" description="HTH araC/xylS-type" evidence="4">
    <location>
        <begin position="188"/>
        <end position="286"/>
    </location>
</feature>
<dbReference type="Pfam" id="PF12833">
    <property type="entry name" value="HTH_18"/>
    <property type="match status" value="1"/>
</dbReference>
<evidence type="ECO:0000256" key="3">
    <source>
        <dbReference type="ARBA" id="ARBA00023163"/>
    </source>
</evidence>
<dbReference type="PANTHER" id="PTHR43280">
    <property type="entry name" value="ARAC-FAMILY TRANSCRIPTIONAL REGULATOR"/>
    <property type="match status" value="1"/>
</dbReference>
<evidence type="ECO:0000259" key="4">
    <source>
        <dbReference type="PROSITE" id="PS01124"/>
    </source>
</evidence>
<dbReference type="PANTHER" id="PTHR43280:SF2">
    <property type="entry name" value="HTH-TYPE TRANSCRIPTIONAL REGULATOR EXSA"/>
    <property type="match status" value="1"/>
</dbReference>
<dbReference type="PRINTS" id="PR00032">
    <property type="entry name" value="HTHARAC"/>
</dbReference>
<dbReference type="CDD" id="cd02208">
    <property type="entry name" value="cupin_RmlC-like"/>
    <property type="match status" value="1"/>
</dbReference>
<evidence type="ECO:0000256" key="1">
    <source>
        <dbReference type="ARBA" id="ARBA00023015"/>
    </source>
</evidence>
<dbReference type="InterPro" id="IPR018060">
    <property type="entry name" value="HTH_AraC"/>
</dbReference>
<dbReference type="Proteomes" id="UP001597079">
    <property type="component" value="Unassembled WGS sequence"/>
</dbReference>
<organism evidence="5 6">
    <name type="scientific">Alicyclobacillus fodiniaquatilis</name>
    <dbReference type="NCBI Taxonomy" id="1661150"/>
    <lineage>
        <taxon>Bacteria</taxon>
        <taxon>Bacillati</taxon>
        <taxon>Bacillota</taxon>
        <taxon>Bacilli</taxon>
        <taxon>Bacillales</taxon>
        <taxon>Alicyclobacillaceae</taxon>
        <taxon>Alicyclobacillus</taxon>
    </lineage>
</organism>
<reference evidence="6" key="1">
    <citation type="journal article" date="2019" name="Int. J. Syst. Evol. Microbiol.">
        <title>The Global Catalogue of Microorganisms (GCM) 10K type strain sequencing project: providing services to taxonomists for standard genome sequencing and annotation.</title>
        <authorList>
            <consortium name="The Broad Institute Genomics Platform"/>
            <consortium name="The Broad Institute Genome Sequencing Center for Infectious Disease"/>
            <person name="Wu L."/>
            <person name="Ma J."/>
        </authorList>
    </citation>
    <scope>NUCLEOTIDE SEQUENCE [LARGE SCALE GENOMIC DNA]</scope>
    <source>
        <strain evidence="6">CGMCC 1.12286</strain>
    </source>
</reference>
<evidence type="ECO:0000256" key="2">
    <source>
        <dbReference type="ARBA" id="ARBA00023125"/>
    </source>
</evidence>
<dbReference type="InterPro" id="IPR011051">
    <property type="entry name" value="RmlC_Cupin_sf"/>
</dbReference>
<dbReference type="SMART" id="SM00342">
    <property type="entry name" value="HTH_ARAC"/>
    <property type="match status" value="1"/>
</dbReference>
<protein>
    <submittedName>
        <fullName evidence="5">Helix-turn-helix domain-containing protein</fullName>
    </submittedName>
</protein>
<dbReference type="SUPFAM" id="SSF51182">
    <property type="entry name" value="RmlC-like cupins"/>
    <property type="match status" value="1"/>
</dbReference>
<accession>A0ABW4JIL2</accession>
<dbReference type="InterPro" id="IPR009057">
    <property type="entry name" value="Homeodomain-like_sf"/>
</dbReference>
<dbReference type="InterPro" id="IPR013096">
    <property type="entry name" value="Cupin_2"/>
</dbReference>
<dbReference type="InterPro" id="IPR020449">
    <property type="entry name" value="Tscrpt_reg_AraC-type_HTH"/>
</dbReference>
<evidence type="ECO:0000313" key="5">
    <source>
        <dbReference type="EMBL" id="MFD1676256.1"/>
    </source>
</evidence>
<dbReference type="Gene3D" id="1.10.10.60">
    <property type="entry name" value="Homeodomain-like"/>
    <property type="match status" value="2"/>
</dbReference>
<keyword evidence="1" id="KW-0805">Transcription regulation</keyword>